<evidence type="ECO:0000313" key="3">
    <source>
        <dbReference type="Proteomes" id="UP000053105"/>
    </source>
</evidence>
<keyword evidence="3" id="KW-1185">Reference proteome</keyword>
<dbReference type="PROSITE" id="PS51113">
    <property type="entry name" value="ZF_BTK"/>
    <property type="match status" value="1"/>
</dbReference>
<dbReference type="GO" id="GO:0016301">
    <property type="term" value="F:kinase activity"/>
    <property type="evidence" value="ECO:0007669"/>
    <property type="project" value="UniProtKB-KW"/>
</dbReference>
<dbReference type="InterPro" id="IPR001562">
    <property type="entry name" value="Znf_Btk_motif"/>
</dbReference>
<dbReference type="GO" id="GO:0035556">
    <property type="term" value="P:intracellular signal transduction"/>
    <property type="evidence" value="ECO:0007669"/>
    <property type="project" value="InterPro"/>
</dbReference>
<dbReference type="STRING" id="166423.A0A0N0BBH9"/>
<keyword evidence="2" id="KW-0418">Kinase</keyword>
<evidence type="ECO:0000256" key="1">
    <source>
        <dbReference type="PROSITE-ProRule" id="PRU00432"/>
    </source>
</evidence>
<feature type="non-terminal residue" evidence="2">
    <location>
        <position position="1"/>
    </location>
</feature>
<name>A0A0N0BBH9_9HYME</name>
<dbReference type="Gene3D" id="4.10.1130.10">
    <property type="entry name" value="btk motif of tyrosine-protein kinase itk"/>
    <property type="match status" value="1"/>
</dbReference>
<proteinExistence type="predicted"/>
<dbReference type="Proteomes" id="UP000053105">
    <property type="component" value="Unassembled WGS sequence"/>
</dbReference>
<dbReference type="AlphaFoldDB" id="A0A0N0BBH9"/>
<gene>
    <name evidence="2" type="ORF">WN51_09241</name>
</gene>
<organism evidence="2 3">
    <name type="scientific">Melipona quadrifasciata</name>
    <dbReference type="NCBI Taxonomy" id="166423"/>
    <lineage>
        <taxon>Eukaryota</taxon>
        <taxon>Metazoa</taxon>
        <taxon>Ecdysozoa</taxon>
        <taxon>Arthropoda</taxon>
        <taxon>Hexapoda</taxon>
        <taxon>Insecta</taxon>
        <taxon>Pterygota</taxon>
        <taxon>Neoptera</taxon>
        <taxon>Endopterygota</taxon>
        <taxon>Hymenoptera</taxon>
        <taxon>Apocrita</taxon>
        <taxon>Aculeata</taxon>
        <taxon>Apoidea</taxon>
        <taxon>Anthophila</taxon>
        <taxon>Apidae</taxon>
        <taxon>Melipona</taxon>
    </lineage>
</organism>
<protein>
    <submittedName>
        <fullName evidence="2">Tyrosine-protein kinase Btk29A</fullName>
    </submittedName>
</protein>
<keyword evidence="1" id="KW-0863">Zinc-finger</keyword>
<dbReference type="GO" id="GO:0008270">
    <property type="term" value="F:zinc ion binding"/>
    <property type="evidence" value="ECO:0007669"/>
    <property type="project" value="UniProtKB-KW"/>
</dbReference>
<evidence type="ECO:0000313" key="2">
    <source>
        <dbReference type="EMBL" id="KOX67462.1"/>
    </source>
</evidence>
<keyword evidence="1" id="KW-0862">Zinc</keyword>
<keyword evidence="2" id="KW-0808">Transferase</keyword>
<sequence>RWSYRRFVCAVCSENPGLSGRYHAGLWSGKRWSCCRLSTRSAEGCDTCSSWSSKPLNATNPSSTSTSSFTSAAGSTVATTVAITDRPQTTNSEANNNPIVHSQARSTIGSYQTQIFFSLPRLLPPLFLQSTLLLLGPLAPRKRKKRVTSESALLAGDHSNTRRSFFPREERSVQLGSDTMKLCIITYFKIGGFARCVCSAEIKFVSFDFLSSFLCLFNLAALGKTRVVHVRS</sequence>
<accession>A0A0N0BBH9</accession>
<reference evidence="2 3" key="1">
    <citation type="submission" date="2015-07" db="EMBL/GenBank/DDBJ databases">
        <title>The genome of Melipona quadrifasciata.</title>
        <authorList>
            <person name="Pan H."/>
            <person name="Kapheim K."/>
        </authorList>
    </citation>
    <scope>NUCLEOTIDE SEQUENCE [LARGE SCALE GENOMIC DNA]</scope>
    <source>
        <strain evidence="2">0111107301</strain>
        <tissue evidence="2">Whole body</tissue>
    </source>
</reference>
<dbReference type="EMBL" id="KQ436058">
    <property type="protein sequence ID" value="KOX67462.1"/>
    <property type="molecule type" value="Genomic_DNA"/>
</dbReference>
<keyword evidence="1" id="KW-0479">Metal-binding</keyword>
<dbReference type="OrthoDB" id="3784at2759"/>
<dbReference type="Pfam" id="PF00779">
    <property type="entry name" value="BTK"/>
    <property type="match status" value="1"/>
</dbReference>